<comment type="caution">
    <text evidence="2">The sequence shown here is derived from an EMBL/GenBank/DDBJ whole genome shotgun (WGS) entry which is preliminary data.</text>
</comment>
<evidence type="ECO:0000313" key="2">
    <source>
        <dbReference type="EMBL" id="KAH9522503.1"/>
    </source>
</evidence>
<gene>
    <name evidence="2" type="ORF">DERF_006069</name>
</gene>
<proteinExistence type="predicted"/>
<dbReference type="Proteomes" id="UP000790347">
    <property type="component" value="Unassembled WGS sequence"/>
</dbReference>
<keyword evidence="3" id="KW-1185">Reference proteome</keyword>
<organism evidence="2 3">
    <name type="scientific">Dermatophagoides farinae</name>
    <name type="common">American house dust mite</name>
    <dbReference type="NCBI Taxonomy" id="6954"/>
    <lineage>
        <taxon>Eukaryota</taxon>
        <taxon>Metazoa</taxon>
        <taxon>Ecdysozoa</taxon>
        <taxon>Arthropoda</taxon>
        <taxon>Chelicerata</taxon>
        <taxon>Arachnida</taxon>
        <taxon>Acari</taxon>
        <taxon>Acariformes</taxon>
        <taxon>Sarcoptiformes</taxon>
        <taxon>Astigmata</taxon>
        <taxon>Psoroptidia</taxon>
        <taxon>Analgoidea</taxon>
        <taxon>Pyroglyphidae</taxon>
        <taxon>Dermatophagoidinae</taxon>
        <taxon>Dermatophagoides</taxon>
    </lineage>
</organism>
<feature type="transmembrane region" description="Helical" evidence="1">
    <location>
        <begin position="39"/>
        <end position="57"/>
    </location>
</feature>
<reference evidence="2" key="2">
    <citation type="journal article" date="2022" name="Res Sq">
        <title>Comparative Genomics Reveals Insights into the Divergent Evolution of Astigmatic Mites and Household Pest Adaptations.</title>
        <authorList>
            <person name="Xiong Q."/>
            <person name="Wan A.T.-Y."/>
            <person name="Liu X.-Y."/>
            <person name="Fung C.S.-H."/>
            <person name="Xiao X."/>
            <person name="Malainual N."/>
            <person name="Hou J."/>
            <person name="Wang L."/>
            <person name="Wang M."/>
            <person name="Yang K."/>
            <person name="Cui Y."/>
            <person name="Leung E."/>
            <person name="Nong W."/>
            <person name="Shin S.-K."/>
            <person name="Au S."/>
            <person name="Jeong K.Y."/>
            <person name="Chew F.T."/>
            <person name="Hui J."/>
            <person name="Leung T.F."/>
            <person name="Tungtrongchitr A."/>
            <person name="Zhong N."/>
            <person name="Liu Z."/>
            <person name="Tsui S."/>
        </authorList>
    </citation>
    <scope>NUCLEOTIDE SEQUENCE</scope>
    <source>
        <strain evidence="2">Derf</strain>
        <tissue evidence="2">Whole organism</tissue>
    </source>
</reference>
<keyword evidence="1" id="KW-0812">Transmembrane</keyword>
<keyword evidence="1" id="KW-1133">Transmembrane helix</keyword>
<name>A0A922L7T5_DERFA</name>
<evidence type="ECO:0000313" key="3">
    <source>
        <dbReference type="Proteomes" id="UP000790347"/>
    </source>
</evidence>
<sequence length="107" mass="12335">MAKNYNNNRQRCHQHISVAAAATTPSNRSQVQSYQDERLIFIFFYSMADGAIIITIYNENLIIAVVWSVLENVYNSYIIQTCKRAIDIKFLGELTHMRTVIKFGISE</sequence>
<accession>A0A922L7T5</accession>
<evidence type="ECO:0000256" key="1">
    <source>
        <dbReference type="SAM" id="Phobius"/>
    </source>
</evidence>
<dbReference type="AlphaFoldDB" id="A0A922L7T5"/>
<protein>
    <submittedName>
        <fullName evidence="2">Uncharacterized protein</fullName>
    </submittedName>
</protein>
<keyword evidence="1" id="KW-0472">Membrane</keyword>
<reference evidence="2" key="1">
    <citation type="submission" date="2013-05" db="EMBL/GenBank/DDBJ databases">
        <authorList>
            <person name="Yim A.K.Y."/>
            <person name="Chan T.F."/>
            <person name="Ji K.M."/>
            <person name="Liu X.Y."/>
            <person name="Zhou J.W."/>
            <person name="Li R.Q."/>
            <person name="Yang K.Y."/>
            <person name="Li J."/>
            <person name="Li M."/>
            <person name="Law P.T.W."/>
            <person name="Wu Y.L."/>
            <person name="Cai Z.L."/>
            <person name="Qin H."/>
            <person name="Bao Y."/>
            <person name="Leung R.K.K."/>
            <person name="Ng P.K.S."/>
            <person name="Zou J."/>
            <person name="Zhong X.J."/>
            <person name="Ran P.X."/>
            <person name="Zhong N.S."/>
            <person name="Liu Z.G."/>
            <person name="Tsui S.K.W."/>
        </authorList>
    </citation>
    <scope>NUCLEOTIDE SEQUENCE</scope>
    <source>
        <strain evidence="2">Derf</strain>
        <tissue evidence="2">Whole organism</tissue>
    </source>
</reference>
<dbReference type="EMBL" id="ASGP02000002">
    <property type="protein sequence ID" value="KAH9522503.1"/>
    <property type="molecule type" value="Genomic_DNA"/>
</dbReference>